<feature type="transmembrane region" description="Helical" evidence="7">
    <location>
        <begin position="166"/>
        <end position="186"/>
    </location>
</feature>
<feature type="transmembrane region" description="Helical" evidence="7">
    <location>
        <begin position="415"/>
        <end position="433"/>
    </location>
</feature>
<evidence type="ECO:0000256" key="4">
    <source>
        <dbReference type="ARBA" id="ARBA00022692"/>
    </source>
</evidence>
<keyword evidence="6 7" id="KW-0472">Membrane</keyword>
<comment type="subcellular location">
    <subcellularLocation>
        <location evidence="1">Cell membrane</location>
        <topology evidence="1">Multi-pass membrane protein</topology>
    </subcellularLocation>
</comment>
<dbReference type="GO" id="GO:0005886">
    <property type="term" value="C:plasma membrane"/>
    <property type="evidence" value="ECO:0007669"/>
    <property type="project" value="UniProtKB-SubCell"/>
</dbReference>
<evidence type="ECO:0000256" key="5">
    <source>
        <dbReference type="ARBA" id="ARBA00022989"/>
    </source>
</evidence>
<feature type="transmembrane region" description="Helical" evidence="7">
    <location>
        <begin position="138"/>
        <end position="160"/>
    </location>
</feature>
<dbReference type="EMBL" id="FQUE01000001">
    <property type="protein sequence ID" value="SHE59515.1"/>
    <property type="molecule type" value="Genomic_DNA"/>
</dbReference>
<dbReference type="InterPro" id="IPR050833">
    <property type="entry name" value="Poly_Biosynth_Transport"/>
</dbReference>
<evidence type="ECO:0000256" key="6">
    <source>
        <dbReference type="ARBA" id="ARBA00023136"/>
    </source>
</evidence>
<reference evidence="9" key="1">
    <citation type="submission" date="2016-11" db="EMBL/GenBank/DDBJ databases">
        <authorList>
            <person name="Varghese N."/>
            <person name="Submissions S."/>
        </authorList>
    </citation>
    <scope>NUCLEOTIDE SEQUENCE [LARGE SCALE GENOMIC DNA]</scope>
    <source>
        <strain evidence="9">DSM 29326</strain>
    </source>
</reference>
<feature type="transmembrane region" description="Helical" evidence="7">
    <location>
        <begin position="439"/>
        <end position="459"/>
    </location>
</feature>
<evidence type="ECO:0000256" key="7">
    <source>
        <dbReference type="SAM" id="Phobius"/>
    </source>
</evidence>
<evidence type="ECO:0000313" key="9">
    <source>
        <dbReference type="Proteomes" id="UP000183987"/>
    </source>
</evidence>
<organism evidence="8 9">
    <name type="scientific">Loktanella atrilutea</name>
    <dbReference type="NCBI Taxonomy" id="366533"/>
    <lineage>
        <taxon>Bacteria</taxon>
        <taxon>Pseudomonadati</taxon>
        <taxon>Pseudomonadota</taxon>
        <taxon>Alphaproteobacteria</taxon>
        <taxon>Rhodobacterales</taxon>
        <taxon>Roseobacteraceae</taxon>
        <taxon>Loktanella</taxon>
    </lineage>
</organism>
<dbReference type="AlphaFoldDB" id="A0A1M4US54"/>
<feature type="transmembrane region" description="Helical" evidence="7">
    <location>
        <begin position="375"/>
        <end position="395"/>
    </location>
</feature>
<keyword evidence="4 7" id="KW-0812">Transmembrane</keyword>
<evidence type="ECO:0000256" key="2">
    <source>
        <dbReference type="ARBA" id="ARBA00007430"/>
    </source>
</evidence>
<dbReference type="STRING" id="366533.SAMN05444339_101832"/>
<keyword evidence="3" id="KW-1003">Cell membrane</keyword>
<evidence type="ECO:0000256" key="1">
    <source>
        <dbReference type="ARBA" id="ARBA00004651"/>
    </source>
</evidence>
<dbReference type="PANTHER" id="PTHR30250:SF10">
    <property type="entry name" value="LIPOPOLYSACCHARIDE BIOSYNTHESIS PROTEIN WZXC"/>
    <property type="match status" value="1"/>
</dbReference>
<feature type="transmembrane region" description="Helical" evidence="7">
    <location>
        <begin position="198"/>
        <end position="217"/>
    </location>
</feature>
<feature type="transmembrane region" description="Helical" evidence="7">
    <location>
        <begin position="293"/>
        <end position="311"/>
    </location>
</feature>
<keyword evidence="5 7" id="KW-1133">Transmembrane helix</keyword>
<accession>A0A1M4US54</accession>
<evidence type="ECO:0000256" key="3">
    <source>
        <dbReference type="ARBA" id="ARBA00022475"/>
    </source>
</evidence>
<dbReference type="Proteomes" id="UP000183987">
    <property type="component" value="Unassembled WGS sequence"/>
</dbReference>
<name>A0A1M4US54_LOKAT</name>
<feature type="transmembrane region" description="Helical" evidence="7">
    <location>
        <begin position="317"/>
        <end position="339"/>
    </location>
</feature>
<dbReference type="Pfam" id="PF13440">
    <property type="entry name" value="Polysacc_synt_3"/>
    <property type="match status" value="1"/>
</dbReference>
<feature type="transmembrane region" description="Helical" evidence="7">
    <location>
        <begin position="76"/>
        <end position="96"/>
    </location>
</feature>
<protein>
    <submittedName>
        <fullName evidence="8">Membrane protein involved in the export of O-antigen and teichoic acid</fullName>
    </submittedName>
</protein>
<feature type="transmembrane region" description="Helical" evidence="7">
    <location>
        <begin position="351"/>
        <end position="369"/>
    </location>
</feature>
<feature type="transmembrane region" description="Helical" evidence="7">
    <location>
        <begin position="16"/>
        <end position="34"/>
    </location>
</feature>
<dbReference type="RefSeq" id="WP_072855879.1">
    <property type="nucleotide sequence ID" value="NZ_FQUE01000001.1"/>
</dbReference>
<sequence length="493" mass="52191">MTSLRLSLLFSAIDRYINQILLVVTTAIMARILTPAETGLFLMANTLIMLADSLRSFGIGPFIVQHHTLSRTALRSAFTLTMLISLGMCALILGTAEAVGRYYDQPALAGLLRIAAVGFLAGPFGGPSIALLQRDLAFGRLAVVNTAAVVASAVVTIWLGLSGIGAASYVWGYVALGVVSATFAFAMRPEPWVFRPSLREVGGFFSFGAVSSFVAFINLASEFLPRLVFGKLLGFDAVGLYARAVTICQLPNRAIVQALQPVVLPAMAAHRRNGGHLGEVYLRSHAIMSAIQWPALLMLALLAGPAVRVLLGPQWDAVPPLVRVIALGTMALAPDFMSYPVLVATGRIRDTLLTALISLPPSVAITITAAHFGLWAVAASLLVVAPWQMLVSLVVVRRAIDLRWRDLVKASRASVVLALGTGVGPLGLLLLFSPDGYSLGVYPTLAALALGAAGWLTALRLVRHPIGTEIVDTGRAITAMVARTAGRRAFGRG</sequence>
<keyword evidence="9" id="KW-1185">Reference proteome</keyword>
<comment type="similarity">
    <text evidence="2">Belongs to the polysaccharide synthase family.</text>
</comment>
<evidence type="ECO:0000313" key="8">
    <source>
        <dbReference type="EMBL" id="SHE59515.1"/>
    </source>
</evidence>
<gene>
    <name evidence="8" type="ORF">SAMN05444339_101832</name>
</gene>
<dbReference type="PANTHER" id="PTHR30250">
    <property type="entry name" value="PST FAMILY PREDICTED COLANIC ACID TRANSPORTER"/>
    <property type="match status" value="1"/>
</dbReference>
<feature type="transmembrane region" description="Helical" evidence="7">
    <location>
        <begin position="108"/>
        <end position="126"/>
    </location>
</feature>
<proteinExistence type="inferred from homology"/>